<accession>A0A1Y3EB69</accession>
<name>A0A1Y3EB69_9BILA</name>
<keyword evidence="1" id="KW-0862">Zinc</keyword>
<evidence type="ECO:0000313" key="3">
    <source>
        <dbReference type="EMBL" id="OUC42221.1"/>
    </source>
</evidence>
<evidence type="ECO:0000313" key="4">
    <source>
        <dbReference type="Proteomes" id="UP000243006"/>
    </source>
</evidence>
<organism evidence="3 4">
    <name type="scientific">Trichinella nativa</name>
    <dbReference type="NCBI Taxonomy" id="6335"/>
    <lineage>
        <taxon>Eukaryota</taxon>
        <taxon>Metazoa</taxon>
        <taxon>Ecdysozoa</taxon>
        <taxon>Nematoda</taxon>
        <taxon>Enoplea</taxon>
        <taxon>Dorylaimia</taxon>
        <taxon>Trichinellida</taxon>
        <taxon>Trichinellidae</taxon>
        <taxon>Trichinella</taxon>
    </lineage>
</organism>
<evidence type="ECO:0000259" key="2">
    <source>
        <dbReference type="PROSITE" id="PS50157"/>
    </source>
</evidence>
<keyword evidence="1" id="KW-0479">Metal-binding</keyword>
<dbReference type="PROSITE" id="PS00028">
    <property type="entry name" value="ZINC_FINGER_C2H2_1"/>
    <property type="match status" value="1"/>
</dbReference>
<dbReference type="Proteomes" id="UP000243006">
    <property type="component" value="Unassembled WGS sequence"/>
</dbReference>
<evidence type="ECO:0000256" key="1">
    <source>
        <dbReference type="PROSITE-ProRule" id="PRU00042"/>
    </source>
</evidence>
<feature type="non-terminal residue" evidence="3">
    <location>
        <position position="147"/>
    </location>
</feature>
<feature type="domain" description="C2H2-type" evidence="2">
    <location>
        <begin position="54"/>
        <end position="77"/>
    </location>
</feature>
<dbReference type="InterPro" id="IPR013087">
    <property type="entry name" value="Znf_C2H2_type"/>
</dbReference>
<gene>
    <name evidence="3" type="ORF">D917_10338</name>
</gene>
<comment type="caution">
    <text evidence="3">The sequence shown here is derived from an EMBL/GenBank/DDBJ whole genome shotgun (WGS) entry which is preliminary data.</text>
</comment>
<reference evidence="3 4" key="1">
    <citation type="submission" date="2015-04" db="EMBL/GenBank/DDBJ databases">
        <title>Draft genome of the roundworm Trichinella nativa.</title>
        <authorList>
            <person name="Mitreva M."/>
        </authorList>
    </citation>
    <scope>NUCLEOTIDE SEQUENCE [LARGE SCALE GENOMIC DNA]</scope>
    <source>
        <strain evidence="3 4">ISS45</strain>
    </source>
</reference>
<sequence length="147" mass="15934">MTVIREAHNSGKELNIVSIDLVKAFDTVNHTSINRALCMHGLVEAAVPPPSSTNKCVTCSSSFSTFSGLQRHRKKAHPDAFGASCSKKTKARWSEDEIFLLAKLEAGLHSACKNIKQVLVKRSTPEAKESVGLAECKAANTPVEDTR</sequence>
<proteinExistence type="predicted"/>
<protein>
    <recommendedName>
        <fullName evidence="2">C2H2-type domain-containing protein</fullName>
    </recommendedName>
</protein>
<dbReference type="EMBL" id="LVZM01017789">
    <property type="protein sequence ID" value="OUC42221.1"/>
    <property type="molecule type" value="Genomic_DNA"/>
</dbReference>
<dbReference type="PROSITE" id="PS50157">
    <property type="entry name" value="ZINC_FINGER_C2H2_2"/>
    <property type="match status" value="1"/>
</dbReference>
<dbReference type="GO" id="GO:0008270">
    <property type="term" value="F:zinc ion binding"/>
    <property type="evidence" value="ECO:0007669"/>
    <property type="project" value="UniProtKB-KW"/>
</dbReference>
<keyword evidence="1" id="KW-0863">Zinc-finger</keyword>
<dbReference type="AlphaFoldDB" id="A0A1Y3EB69"/>